<sequence>MSLSCLRAPLRLAAAVRPVNRTLLSLSLSPSPSPSPSSSFFRPTFTTPSPNNNPQSRPSSSSSQWKQRQSRDRFALAARAQRFRSRAAFKLLEMQEKYSLFRPRRNQIVVDLGYAPGSWSQVALDATAPNGKVIGIDLLPAQPPKGVSTIQGNFLSKAVQEMCKNFVLEADLKRRKMERRREWAAKKSIEIEEGEVEERGSYIDLERRSAQEEEELEQEKGLNMRVVDVVLSDMSEPWPQTQGFKINSISNPYLSLHRLMNTSGISLRDHAGSMELCKAALTFASETLKPDGHFVCKYYEGSGNDELKMVLKKMFAKVHREKPMSSRKESREAFYVALRRREDVTFEHVDGMYKILQNGEVVCGIV</sequence>
<gene>
    <name evidence="9" type="ORF">PODCO_402430</name>
</gene>
<evidence type="ECO:0000256" key="6">
    <source>
        <dbReference type="ARBA" id="ARBA00041184"/>
    </source>
</evidence>
<dbReference type="InterPro" id="IPR050082">
    <property type="entry name" value="RNA_methyltr_RlmE"/>
</dbReference>
<dbReference type="InterPro" id="IPR015507">
    <property type="entry name" value="rRNA-MeTfrase_E"/>
</dbReference>
<dbReference type="Proteomes" id="UP000280685">
    <property type="component" value="Chromosome 4"/>
</dbReference>
<keyword evidence="5" id="KW-0949">S-adenosyl-L-methionine</keyword>
<dbReference type="PANTHER" id="PTHR10920:SF18">
    <property type="entry name" value="RRNA METHYLTRANSFERASE 2, MITOCHONDRIAL"/>
    <property type="match status" value="1"/>
</dbReference>
<dbReference type="SUPFAM" id="SSF53335">
    <property type="entry name" value="S-adenosyl-L-methionine-dependent methyltransferases"/>
    <property type="match status" value="1"/>
</dbReference>
<dbReference type="Pfam" id="PF01728">
    <property type="entry name" value="FtsJ"/>
    <property type="match status" value="1"/>
</dbReference>
<evidence type="ECO:0000256" key="4">
    <source>
        <dbReference type="ARBA" id="ARBA00022679"/>
    </source>
</evidence>
<keyword evidence="10" id="KW-1185">Reference proteome</keyword>
<feature type="region of interest" description="Disordered" evidence="7">
    <location>
        <begin position="26"/>
        <end position="68"/>
    </location>
</feature>
<keyword evidence="4" id="KW-0808">Transferase</keyword>
<dbReference type="Gene3D" id="3.40.50.150">
    <property type="entry name" value="Vaccinia Virus protein VP39"/>
    <property type="match status" value="1"/>
</dbReference>
<dbReference type="GO" id="GO:0008168">
    <property type="term" value="F:methyltransferase activity"/>
    <property type="evidence" value="ECO:0007669"/>
    <property type="project" value="UniProtKB-KW"/>
</dbReference>
<dbReference type="HAMAP" id="MF_01547">
    <property type="entry name" value="RNA_methyltr_E"/>
    <property type="match status" value="1"/>
</dbReference>
<evidence type="ECO:0000256" key="5">
    <source>
        <dbReference type="ARBA" id="ARBA00022691"/>
    </source>
</evidence>
<keyword evidence="3 9" id="KW-0489">Methyltransferase</keyword>
<evidence type="ECO:0000313" key="9">
    <source>
        <dbReference type="EMBL" id="VBB79687.1"/>
    </source>
</evidence>
<feature type="domain" description="Ribosomal RNA methyltransferase FtsJ" evidence="8">
    <location>
        <begin position="83"/>
        <end position="340"/>
    </location>
</feature>
<protein>
    <recommendedName>
        <fullName evidence="6">rRNA methyltransferase 2, mitochondrial</fullName>
    </recommendedName>
</protein>
<reference evidence="9" key="1">
    <citation type="submission" date="2018-02" db="EMBL/GenBank/DDBJ databases">
        <authorList>
            <person name="Silar P."/>
        </authorList>
    </citation>
    <scope>NUCLEOTIDE SEQUENCE [LARGE SCALE GENOMIC DNA]</scope>
    <source>
        <strain evidence="9">T</strain>
    </source>
</reference>
<name>A0ABY6S9Y8_PODCO</name>
<keyword evidence="2" id="KW-0698">rRNA processing</keyword>
<evidence type="ECO:0000256" key="3">
    <source>
        <dbReference type="ARBA" id="ARBA00022603"/>
    </source>
</evidence>
<feature type="compositionally biased region" description="Low complexity" evidence="7">
    <location>
        <begin position="26"/>
        <end position="63"/>
    </location>
</feature>
<dbReference type="InterPro" id="IPR029063">
    <property type="entry name" value="SAM-dependent_MTases_sf"/>
</dbReference>
<dbReference type="EMBL" id="LR026967">
    <property type="protein sequence ID" value="VBB79687.1"/>
    <property type="molecule type" value="Genomic_DNA"/>
</dbReference>
<evidence type="ECO:0000256" key="2">
    <source>
        <dbReference type="ARBA" id="ARBA00022552"/>
    </source>
</evidence>
<accession>A0ABY6S9Y8</accession>
<dbReference type="InterPro" id="IPR002877">
    <property type="entry name" value="RNA_MeTrfase_FtsJ_dom"/>
</dbReference>
<dbReference type="PANTHER" id="PTHR10920">
    <property type="entry name" value="RIBOSOMAL RNA METHYLTRANSFERASE"/>
    <property type="match status" value="1"/>
</dbReference>
<proteinExistence type="inferred from homology"/>
<evidence type="ECO:0000313" key="10">
    <source>
        <dbReference type="Proteomes" id="UP000280685"/>
    </source>
</evidence>
<organism evidence="9 10">
    <name type="scientific">Podospora comata</name>
    <dbReference type="NCBI Taxonomy" id="48703"/>
    <lineage>
        <taxon>Eukaryota</taxon>
        <taxon>Fungi</taxon>
        <taxon>Dikarya</taxon>
        <taxon>Ascomycota</taxon>
        <taxon>Pezizomycotina</taxon>
        <taxon>Sordariomycetes</taxon>
        <taxon>Sordariomycetidae</taxon>
        <taxon>Sordariales</taxon>
        <taxon>Podosporaceae</taxon>
        <taxon>Podospora</taxon>
    </lineage>
</organism>
<evidence type="ECO:0000256" key="7">
    <source>
        <dbReference type="SAM" id="MobiDB-lite"/>
    </source>
</evidence>
<evidence type="ECO:0000256" key="1">
    <source>
        <dbReference type="ARBA" id="ARBA00009258"/>
    </source>
</evidence>
<comment type="similarity">
    <text evidence="1">Belongs to the class I-like SAM-binding methyltransferase superfamily. RNA methyltransferase RlmE family.</text>
</comment>
<evidence type="ECO:0000259" key="8">
    <source>
        <dbReference type="Pfam" id="PF01728"/>
    </source>
</evidence>
<dbReference type="GO" id="GO:0032259">
    <property type="term" value="P:methylation"/>
    <property type="evidence" value="ECO:0007669"/>
    <property type="project" value="UniProtKB-KW"/>
</dbReference>